<sequence>MENLFGHTWCNCLECDQRVEALRALIVGRGNYDDNLMISLAHFSYSAGVGKLTSTDTTYHIFGELYYLLHPFGEIQDPQLVNLDEDEDDDWDEDED</sequence>
<accession>A0A0F9HEX9</accession>
<comment type="caution">
    <text evidence="1">The sequence shown here is derived from an EMBL/GenBank/DDBJ whole genome shotgun (WGS) entry which is preliminary data.</text>
</comment>
<dbReference type="AlphaFoldDB" id="A0A0F9HEX9"/>
<protein>
    <submittedName>
        <fullName evidence="1">Uncharacterized protein</fullName>
    </submittedName>
</protein>
<organism evidence="1">
    <name type="scientific">marine sediment metagenome</name>
    <dbReference type="NCBI Taxonomy" id="412755"/>
    <lineage>
        <taxon>unclassified sequences</taxon>
        <taxon>metagenomes</taxon>
        <taxon>ecological metagenomes</taxon>
    </lineage>
</organism>
<proteinExistence type="predicted"/>
<evidence type="ECO:0000313" key="1">
    <source>
        <dbReference type="EMBL" id="KKL73642.1"/>
    </source>
</evidence>
<reference evidence="1" key="1">
    <citation type="journal article" date="2015" name="Nature">
        <title>Complex archaea that bridge the gap between prokaryotes and eukaryotes.</title>
        <authorList>
            <person name="Spang A."/>
            <person name="Saw J.H."/>
            <person name="Jorgensen S.L."/>
            <person name="Zaremba-Niedzwiedzka K."/>
            <person name="Martijn J."/>
            <person name="Lind A.E."/>
            <person name="van Eijk R."/>
            <person name="Schleper C."/>
            <person name="Guy L."/>
            <person name="Ettema T.J."/>
        </authorList>
    </citation>
    <scope>NUCLEOTIDE SEQUENCE</scope>
</reference>
<dbReference type="EMBL" id="LAZR01024897">
    <property type="protein sequence ID" value="KKL73642.1"/>
    <property type="molecule type" value="Genomic_DNA"/>
</dbReference>
<name>A0A0F9HEX9_9ZZZZ</name>
<gene>
    <name evidence="1" type="ORF">LCGC14_2072830</name>
</gene>